<name>A0A6A5U0I8_9PLEO</name>
<dbReference type="AlphaFoldDB" id="A0A6A5U0I8"/>
<feature type="region of interest" description="Disordered" evidence="1">
    <location>
        <begin position="533"/>
        <end position="559"/>
    </location>
</feature>
<dbReference type="EMBL" id="ML976989">
    <property type="protein sequence ID" value="KAF1957469.1"/>
    <property type="molecule type" value="Genomic_DNA"/>
</dbReference>
<feature type="compositionally biased region" description="Polar residues" evidence="1">
    <location>
        <begin position="88"/>
        <end position="105"/>
    </location>
</feature>
<evidence type="ECO:0000313" key="3">
    <source>
        <dbReference type="Proteomes" id="UP000800035"/>
    </source>
</evidence>
<accession>A0A6A5U0I8</accession>
<organism evidence="2 3">
    <name type="scientific">Byssothecium circinans</name>
    <dbReference type="NCBI Taxonomy" id="147558"/>
    <lineage>
        <taxon>Eukaryota</taxon>
        <taxon>Fungi</taxon>
        <taxon>Dikarya</taxon>
        <taxon>Ascomycota</taxon>
        <taxon>Pezizomycotina</taxon>
        <taxon>Dothideomycetes</taxon>
        <taxon>Pleosporomycetidae</taxon>
        <taxon>Pleosporales</taxon>
        <taxon>Massarineae</taxon>
        <taxon>Massarinaceae</taxon>
        <taxon>Byssothecium</taxon>
    </lineage>
</organism>
<protein>
    <submittedName>
        <fullName evidence="2">Uncharacterized protein</fullName>
    </submittedName>
</protein>
<evidence type="ECO:0000256" key="1">
    <source>
        <dbReference type="SAM" id="MobiDB-lite"/>
    </source>
</evidence>
<reference evidence="2" key="1">
    <citation type="journal article" date="2020" name="Stud. Mycol.">
        <title>101 Dothideomycetes genomes: a test case for predicting lifestyles and emergence of pathogens.</title>
        <authorList>
            <person name="Haridas S."/>
            <person name="Albert R."/>
            <person name="Binder M."/>
            <person name="Bloem J."/>
            <person name="Labutti K."/>
            <person name="Salamov A."/>
            <person name="Andreopoulos B."/>
            <person name="Baker S."/>
            <person name="Barry K."/>
            <person name="Bills G."/>
            <person name="Bluhm B."/>
            <person name="Cannon C."/>
            <person name="Castanera R."/>
            <person name="Culley D."/>
            <person name="Daum C."/>
            <person name="Ezra D."/>
            <person name="Gonzalez J."/>
            <person name="Henrissat B."/>
            <person name="Kuo A."/>
            <person name="Liang C."/>
            <person name="Lipzen A."/>
            <person name="Lutzoni F."/>
            <person name="Magnuson J."/>
            <person name="Mondo S."/>
            <person name="Nolan M."/>
            <person name="Ohm R."/>
            <person name="Pangilinan J."/>
            <person name="Park H.-J."/>
            <person name="Ramirez L."/>
            <person name="Alfaro M."/>
            <person name="Sun H."/>
            <person name="Tritt A."/>
            <person name="Yoshinaga Y."/>
            <person name="Zwiers L.-H."/>
            <person name="Turgeon B."/>
            <person name="Goodwin S."/>
            <person name="Spatafora J."/>
            <person name="Crous P."/>
            <person name="Grigoriev I."/>
        </authorList>
    </citation>
    <scope>NUCLEOTIDE SEQUENCE</scope>
    <source>
        <strain evidence="2">CBS 675.92</strain>
    </source>
</reference>
<feature type="region of interest" description="Disordered" evidence="1">
    <location>
        <begin position="84"/>
        <end position="122"/>
    </location>
</feature>
<dbReference type="OrthoDB" id="3694065at2759"/>
<keyword evidence="3" id="KW-1185">Reference proteome</keyword>
<sequence length="600" mass="67714">MAQTLSFSPLALDLPSSRMSVDFTNFILPQPQQQTKPSPRVNKPTPQFPPYANAPRRPRPMPLPELIEEELTVIRSKAARQSSKKWWTRSSDSTPPQVDRSQTPDTEILRSNSNASVASSRSNMSTASTAVSSVFSNAQSVSTVRTSDSLRSSLISSKTPNPFADDPPTLETLPLSLLEHILSFALCLPLNVSIGPQNSENQHMMYRYHRAGLDYIDIQLIRKHPIFLVSHYIREVALDVFHQKADFVIDLQSIYHTRVSSTITDNLKKHQKFWISERPPKMVRDTLRKLSKLHMRLPVASCENGGHRGRDEENWMDGSDGRGGGSWKIKSLKKEKENAENIEKCLEAIMACVEADPAVRSRGRSRSLTRVNSFRRESIARVRSRSRGSGGRGRTQSRSESIEDNGRRQPLKRMEVVLVKRNPYVMVLPETLSYIRLVRKSPVTGFTKYFLELEAQKVLWCTKYGKRWRGFEPTGTKLLEDLQGLTIAAKPIEPLRTPTSYKFVKTTGTGQLHLLDDALPKTPIVLEPQITDNALPLPSDRNPARKQMPWSRKKGHKKKDSFAQMIDEGIDEVGSSGTTRAPPTVDELKKIAEDVRNGLY</sequence>
<feature type="region of interest" description="Disordered" evidence="1">
    <location>
        <begin position="379"/>
        <end position="407"/>
    </location>
</feature>
<evidence type="ECO:0000313" key="2">
    <source>
        <dbReference type="EMBL" id="KAF1957469.1"/>
    </source>
</evidence>
<dbReference type="Proteomes" id="UP000800035">
    <property type="component" value="Unassembled WGS sequence"/>
</dbReference>
<gene>
    <name evidence="2" type="ORF">CC80DRAFT_45184</name>
</gene>
<proteinExistence type="predicted"/>
<feature type="compositionally biased region" description="Low complexity" evidence="1">
    <location>
        <begin position="110"/>
        <end position="122"/>
    </location>
</feature>
<feature type="region of interest" description="Disordered" evidence="1">
    <location>
        <begin position="571"/>
        <end position="590"/>
    </location>
</feature>
<feature type="region of interest" description="Disordered" evidence="1">
    <location>
        <begin position="28"/>
        <end position="60"/>
    </location>
</feature>